<sequence length="67" mass="7965">VLRWLYESVVIKLKHHFHHSRFTLFLMGIFAVWALIETQSGETVSSLGRFVIMWRAFLQRFGLLTRS</sequence>
<feature type="non-terminal residue" evidence="2">
    <location>
        <position position="1"/>
    </location>
</feature>
<comment type="caution">
    <text evidence="2">The sequence shown here is derived from an EMBL/GenBank/DDBJ whole genome shotgun (WGS) entry which is preliminary data.</text>
</comment>
<dbReference type="Proteomes" id="UP000678393">
    <property type="component" value="Unassembled WGS sequence"/>
</dbReference>
<keyword evidence="1" id="KW-1133">Transmembrane helix</keyword>
<reference evidence="2" key="1">
    <citation type="submission" date="2021-04" db="EMBL/GenBank/DDBJ databases">
        <authorList>
            <consortium name="Molecular Ecology Group"/>
        </authorList>
    </citation>
    <scope>NUCLEOTIDE SEQUENCE</scope>
</reference>
<evidence type="ECO:0000313" key="3">
    <source>
        <dbReference type="Proteomes" id="UP000678393"/>
    </source>
</evidence>
<dbReference type="EMBL" id="CAJHNH020004513">
    <property type="protein sequence ID" value="CAG5131181.1"/>
    <property type="molecule type" value="Genomic_DNA"/>
</dbReference>
<name>A0A8S3ZY01_9EUPU</name>
<keyword evidence="1" id="KW-0812">Transmembrane</keyword>
<gene>
    <name evidence="2" type="ORF">CUNI_LOCUS16739</name>
</gene>
<keyword evidence="3" id="KW-1185">Reference proteome</keyword>
<accession>A0A8S3ZY01</accession>
<proteinExistence type="predicted"/>
<organism evidence="2 3">
    <name type="scientific">Candidula unifasciata</name>
    <dbReference type="NCBI Taxonomy" id="100452"/>
    <lineage>
        <taxon>Eukaryota</taxon>
        <taxon>Metazoa</taxon>
        <taxon>Spiralia</taxon>
        <taxon>Lophotrochozoa</taxon>
        <taxon>Mollusca</taxon>
        <taxon>Gastropoda</taxon>
        <taxon>Heterobranchia</taxon>
        <taxon>Euthyneura</taxon>
        <taxon>Panpulmonata</taxon>
        <taxon>Eupulmonata</taxon>
        <taxon>Stylommatophora</taxon>
        <taxon>Helicina</taxon>
        <taxon>Helicoidea</taxon>
        <taxon>Geomitridae</taxon>
        <taxon>Candidula</taxon>
    </lineage>
</organism>
<dbReference type="AlphaFoldDB" id="A0A8S3ZY01"/>
<feature type="transmembrane region" description="Helical" evidence="1">
    <location>
        <begin position="20"/>
        <end position="36"/>
    </location>
</feature>
<protein>
    <submittedName>
        <fullName evidence="2">Uncharacterized protein</fullName>
    </submittedName>
</protein>
<keyword evidence="1" id="KW-0472">Membrane</keyword>
<evidence type="ECO:0000313" key="2">
    <source>
        <dbReference type="EMBL" id="CAG5131181.1"/>
    </source>
</evidence>
<evidence type="ECO:0000256" key="1">
    <source>
        <dbReference type="SAM" id="Phobius"/>
    </source>
</evidence>